<reference evidence="1 2" key="1">
    <citation type="submission" date="2016-10" db="EMBL/GenBank/DDBJ databases">
        <authorList>
            <person name="de Groot N.N."/>
        </authorList>
    </citation>
    <scope>NUCLEOTIDE SEQUENCE [LARGE SCALE GENOMIC DNA]</scope>
    <source>
        <strain evidence="1 2">DSM 25294</strain>
    </source>
</reference>
<proteinExistence type="predicted"/>
<dbReference type="OrthoDB" id="9818018at2"/>
<dbReference type="RefSeq" id="WP_093160467.1">
    <property type="nucleotide sequence ID" value="NZ_FNEK01000047.1"/>
</dbReference>
<organism evidence="1 2">
    <name type="scientific">Aliiruegeria lutimaris</name>
    <dbReference type="NCBI Taxonomy" id="571298"/>
    <lineage>
        <taxon>Bacteria</taxon>
        <taxon>Pseudomonadati</taxon>
        <taxon>Pseudomonadota</taxon>
        <taxon>Alphaproteobacteria</taxon>
        <taxon>Rhodobacterales</taxon>
        <taxon>Roseobacteraceae</taxon>
        <taxon>Aliiruegeria</taxon>
    </lineage>
</organism>
<dbReference type="STRING" id="571298.SAMN04488026_10478"/>
<protein>
    <submittedName>
        <fullName evidence="1">Uncharacterized protein</fullName>
    </submittedName>
</protein>
<dbReference type="EMBL" id="FNEK01000047">
    <property type="protein sequence ID" value="SDK62152.1"/>
    <property type="molecule type" value="Genomic_DNA"/>
</dbReference>
<dbReference type="Proteomes" id="UP000199382">
    <property type="component" value="Unassembled WGS sequence"/>
</dbReference>
<evidence type="ECO:0000313" key="2">
    <source>
        <dbReference type="Proteomes" id="UP000199382"/>
    </source>
</evidence>
<gene>
    <name evidence="1" type="ORF">SAMN04488026_10478</name>
</gene>
<evidence type="ECO:0000313" key="1">
    <source>
        <dbReference type="EMBL" id="SDK62152.1"/>
    </source>
</evidence>
<keyword evidence="2" id="KW-1185">Reference proteome</keyword>
<accession>A0A1G9DE56</accession>
<sequence>MKWQKRSLARRSTLSFPAIEQLICQHEIVLLPIVDGLLCWRLRDEAGLFDWLERRHQADGFAQARAKAEWLARRRPGTGGDAHVSLAQIHDVLSELMPDCTITAEIEQEAAGRFLLPDPATRTLLETARAAGLRGVGLNTHALTRAFLEGLLQRNELELDAIHEPQTSSDRASFLASIAPSEQADPAVMLHVGSSEKAETEAVTRAGMTALAMRTRSEDLQDHPPSFAVPAEGPAAAFITGQLALITPLSEAEETPLYQLGYLLGGPILLSYCLDLLRRLGCPGDGSVAISAQAARLVRDGLEIMGAAQAAHSRLVIADGIGGGHSDEGPAGFLVNWSEMDDASAMLLQGTEILDFLLSEAPQMPGATSARRAAGQLDAQGGALDFLRNSSPDLADLDAEAFRATSRAALMRLLLAPNEQERYALGTVPVSKSETLADSLEPRQPGANTAIPPETELLRLTQTLRDLLPRDLMRLAESGELAAIDWREELRKKPFKIGRWATLRRYRRRIEDRLRNRQDGGA</sequence>
<name>A0A1G9DE56_9RHOB</name>
<dbReference type="AlphaFoldDB" id="A0A1G9DE56"/>